<accession>A0ABR3FBM0</accession>
<keyword evidence="3" id="KW-1185">Reference proteome</keyword>
<gene>
    <name evidence="2" type="ORF">V5O48_009476</name>
</gene>
<dbReference type="Proteomes" id="UP001465976">
    <property type="component" value="Unassembled WGS sequence"/>
</dbReference>
<feature type="region of interest" description="Disordered" evidence="1">
    <location>
        <begin position="70"/>
        <end position="136"/>
    </location>
</feature>
<feature type="compositionally biased region" description="Acidic residues" evidence="1">
    <location>
        <begin position="70"/>
        <end position="86"/>
    </location>
</feature>
<evidence type="ECO:0000256" key="1">
    <source>
        <dbReference type="SAM" id="MobiDB-lite"/>
    </source>
</evidence>
<proteinExistence type="predicted"/>
<organism evidence="2 3">
    <name type="scientific">Marasmius crinis-equi</name>
    <dbReference type="NCBI Taxonomy" id="585013"/>
    <lineage>
        <taxon>Eukaryota</taxon>
        <taxon>Fungi</taxon>
        <taxon>Dikarya</taxon>
        <taxon>Basidiomycota</taxon>
        <taxon>Agaricomycotina</taxon>
        <taxon>Agaricomycetes</taxon>
        <taxon>Agaricomycetidae</taxon>
        <taxon>Agaricales</taxon>
        <taxon>Marasmiineae</taxon>
        <taxon>Marasmiaceae</taxon>
        <taxon>Marasmius</taxon>
    </lineage>
</organism>
<evidence type="ECO:0000313" key="2">
    <source>
        <dbReference type="EMBL" id="KAL0572489.1"/>
    </source>
</evidence>
<reference evidence="2 3" key="1">
    <citation type="submission" date="2024-02" db="EMBL/GenBank/DDBJ databases">
        <title>A draft genome for the cacao thread blight pathogen Marasmius crinis-equi.</title>
        <authorList>
            <person name="Cohen S.P."/>
            <person name="Baruah I.K."/>
            <person name="Amoako-Attah I."/>
            <person name="Bukari Y."/>
            <person name="Meinhardt L.W."/>
            <person name="Bailey B.A."/>
        </authorList>
    </citation>
    <scope>NUCLEOTIDE SEQUENCE [LARGE SCALE GENOMIC DNA]</scope>
    <source>
        <strain evidence="2 3">GH-76</strain>
    </source>
</reference>
<dbReference type="EMBL" id="JBAHYK010000624">
    <property type="protein sequence ID" value="KAL0572489.1"/>
    <property type="molecule type" value="Genomic_DNA"/>
</dbReference>
<comment type="caution">
    <text evidence="2">The sequence shown here is derived from an EMBL/GenBank/DDBJ whole genome shotgun (WGS) entry which is preliminary data.</text>
</comment>
<evidence type="ECO:0000313" key="3">
    <source>
        <dbReference type="Proteomes" id="UP001465976"/>
    </source>
</evidence>
<protein>
    <submittedName>
        <fullName evidence="2">Uncharacterized protein</fullName>
    </submittedName>
</protein>
<name>A0ABR3FBM0_9AGAR</name>
<sequence length="136" mass="15949">MTRPLNPLLLEELNDLRAFYDELGGHWSDTVGGSDEEEHTRWVRFMWQERENPTVDSLWQIFYRHLDAQQAEDSEGYETDSTESEEGSCGKLEPDSDEDADWFGQMDAADSDEETTENRVYEENEEWKDDVKVESE</sequence>